<comment type="cofactor">
    <cofactor evidence="1">
        <name>FAD</name>
        <dbReference type="ChEBI" id="CHEBI:57692"/>
    </cofactor>
</comment>
<keyword evidence="4" id="KW-0274">FAD</keyword>
<dbReference type="PANTHER" id="PTHR42973:SF39">
    <property type="entry name" value="FAD-BINDING PCMH-TYPE DOMAIN-CONTAINING PROTEIN"/>
    <property type="match status" value="1"/>
</dbReference>
<evidence type="ECO:0000256" key="2">
    <source>
        <dbReference type="ARBA" id="ARBA00005466"/>
    </source>
</evidence>
<dbReference type="PROSITE" id="PS51387">
    <property type="entry name" value="FAD_PCMH"/>
    <property type="match status" value="1"/>
</dbReference>
<dbReference type="SUPFAM" id="SSF56176">
    <property type="entry name" value="FAD-binding/transporter-associated domain-like"/>
    <property type="match status" value="1"/>
</dbReference>
<evidence type="ECO:0000256" key="1">
    <source>
        <dbReference type="ARBA" id="ARBA00001974"/>
    </source>
</evidence>
<keyword evidence="8" id="KW-1185">Reference proteome</keyword>
<dbReference type="Gene3D" id="3.30.465.10">
    <property type="match status" value="1"/>
</dbReference>
<dbReference type="InterPro" id="IPR016166">
    <property type="entry name" value="FAD-bd_PCMH"/>
</dbReference>
<dbReference type="GO" id="GO:0071949">
    <property type="term" value="F:FAD binding"/>
    <property type="evidence" value="ECO:0007669"/>
    <property type="project" value="InterPro"/>
</dbReference>
<protein>
    <submittedName>
        <fullName evidence="7">FAD-binding domain-containing protein</fullName>
    </submittedName>
</protein>
<dbReference type="InterPro" id="IPR036318">
    <property type="entry name" value="FAD-bd_PCMH-like_sf"/>
</dbReference>
<sequence>MSDSSCPTLRFSSESREFERLRTRYFNGRVPPTTPAIICCPKSTAEVVAEILVANNRGTKAGVRSGGHLFPCTSLVQDGLLIDTCELNRTIEYNPKTRVVSFGPAVTVKELAHYLTGISRFFPFGHSPSVGAAGFLLAGGQGWFLRGWGCTSDTWITQLEIVTASGKTIIANKEQNSDIFWAAPGSGQGFFAVVTRIWARTIPAKSIFDTTIVLDTTGIFKPLLKYILRKCDELPKYGVDVAISTCYADRDAKGTHDDSNDNRVLINVNCTAYADSAEEANVLLKPLDSISESYKNCMLVRVPTEKRTWADLWKIQDDFAPSGGGERWQCDSILNDPQVPLDQLVDAITPALQDLPSRLTVGFICVADYYPDERDQALSLPQKYYISTMSCWRDPRRDQVMRKWMLDTYSRAGEVSCGQYAADFDATQRMSKIMTDSALTRWLEVREKWDPEEMFVGHRGFSDILRKECIMPKHKL</sequence>
<evidence type="ECO:0000259" key="6">
    <source>
        <dbReference type="PROSITE" id="PS51387"/>
    </source>
</evidence>
<evidence type="ECO:0000313" key="7">
    <source>
        <dbReference type="EMBL" id="OCL12642.1"/>
    </source>
</evidence>
<dbReference type="EMBL" id="KV748849">
    <property type="protein sequence ID" value="OCL12642.1"/>
    <property type="molecule type" value="Genomic_DNA"/>
</dbReference>
<comment type="similarity">
    <text evidence="2">Belongs to the oxygen-dependent FAD-linked oxidoreductase family.</text>
</comment>
<feature type="domain" description="FAD-binding PCMH-type" evidence="6">
    <location>
        <begin position="30"/>
        <end position="204"/>
    </location>
</feature>
<dbReference type="InterPro" id="IPR016169">
    <property type="entry name" value="FAD-bd_PCMH_sub2"/>
</dbReference>
<accession>A0A8E2F8M6</accession>
<name>A0A8E2F8M6_9PEZI</name>
<evidence type="ECO:0000256" key="4">
    <source>
        <dbReference type="ARBA" id="ARBA00022827"/>
    </source>
</evidence>
<gene>
    <name evidence="7" type="ORF">AOQ84DRAFT_418956</name>
</gene>
<dbReference type="Pfam" id="PF01565">
    <property type="entry name" value="FAD_binding_4"/>
    <property type="match status" value="1"/>
</dbReference>
<proteinExistence type="inferred from homology"/>
<keyword evidence="3" id="KW-0285">Flavoprotein</keyword>
<dbReference type="Gene3D" id="3.40.462.20">
    <property type="match status" value="1"/>
</dbReference>
<dbReference type="Proteomes" id="UP000250140">
    <property type="component" value="Unassembled WGS sequence"/>
</dbReference>
<dbReference type="OrthoDB" id="415825at2759"/>
<dbReference type="InterPro" id="IPR050416">
    <property type="entry name" value="FAD-linked_Oxidoreductase"/>
</dbReference>
<keyword evidence="5" id="KW-0560">Oxidoreductase</keyword>
<dbReference type="GO" id="GO:0016491">
    <property type="term" value="F:oxidoreductase activity"/>
    <property type="evidence" value="ECO:0007669"/>
    <property type="project" value="UniProtKB-KW"/>
</dbReference>
<evidence type="ECO:0000313" key="8">
    <source>
        <dbReference type="Proteomes" id="UP000250140"/>
    </source>
</evidence>
<organism evidence="7 8">
    <name type="scientific">Glonium stellatum</name>
    <dbReference type="NCBI Taxonomy" id="574774"/>
    <lineage>
        <taxon>Eukaryota</taxon>
        <taxon>Fungi</taxon>
        <taxon>Dikarya</taxon>
        <taxon>Ascomycota</taxon>
        <taxon>Pezizomycotina</taxon>
        <taxon>Dothideomycetes</taxon>
        <taxon>Pleosporomycetidae</taxon>
        <taxon>Gloniales</taxon>
        <taxon>Gloniaceae</taxon>
        <taxon>Glonium</taxon>
    </lineage>
</organism>
<evidence type="ECO:0000256" key="3">
    <source>
        <dbReference type="ARBA" id="ARBA00022630"/>
    </source>
</evidence>
<dbReference type="InterPro" id="IPR006094">
    <property type="entry name" value="Oxid_FAD_bind_N"/>
</dbReference>
<evidence type="ECO:0000256" key="5">
    <source>
        <dbReference type="ARBA" id="ARBA00023002"/>
    </source>
</evidence>
<reference evidence="7 8" key="1">
    <citation type="journal article" date="2016" name="Nat. Commun.">
        <title>Ectomycorrhizal ecology is imprinted in the genome of the dominant symbiotic fungus Cenococcum geophilum.</title>
        <authorList>
            <consortium name="DOE Joint Genome Institute"/>
            <person name="Peter M."/>
            <person name="Kohler A."/>
            <person name="Ohm R.A."/>
            <person name="Kuo A."/>
            <person name="Krutzmann J."/>
            <person name="Morin E."/>
            <person name="Arend M."/>
            <person name="Barry K.W."/>
            <person name="Binder M."/>
            <person name="Choi C."/>
            <person name="Clum A."/>
            <person name="Copeland A."/>
            <person name="Grisel N."/>
            <person name="Haridas S."/>
            <person name="Kipfer T."/>
            <person name="LaButti K."/>
            <person name="Lindquist E."/>
            <person name="Lipzen A."/>
            <person name="Maire R."/>
            <person name="Meier B."/>
            <person name="Mihaltcheva S."/>
            <person name="Molinier V."/>
            <person name="Murat C."/>
            <person name="Poggeler S."/>
            <person name="Quandt C.A."/>
            <person name="Sperisen C."/>
            <person name="Tritt A."/>
            <person name="Tisserant E."/>
            <person name="Crous P.W."/>
            <person name="Henrissat B."/>
            <person name="Nehls U."/>
            <person name="Egli S."/>
            <person name="Spatafora J.W."/>
            <person name="Grigoriev I.V."/>
            <person name="Martin F.M."/>
        </authorList>
    </citation>
    <scope>NUCLEOTIDE SEQUENCE [LARGE SCALE GENOMIC DNA]</scope>
    <source>
        <strain evidence="7 8">CBS 207.34</strain>
    </source>
</reference>
<dbReference type="PANTHER" id="PTHR42973">
    <property type="entry name" value="BINDING OXIDOREDUCTASE, PUTATIVE (AFU_ORTHOLOGUE AFUA_1G17690)-RELATED"/>
    <property type="match status" value="1"/>
</dbReference>
<dbReference type="AlphaFoldDB" id="A0A8E2F8M6"/>